<dbReference type="Proteomes" id="UP000759131">
    <property type="component" value="Unassembled WGS sequence"/>
</dbReference>
<keyword evidence="3" id="KW-1185">Reference proteome</keyword>
<dbReference type="EMBL" id="OC906562">
    <property type="protein sequence ID" value="CAD7650430.1"/>
    <property type="molecule type" value="Genomic_DNA"/>
</dbReference>
<feature type="non-terminal residue" evidence="2">
    <location>
        <position position="1"/>
    </location>
</feature>
<organism evidence="2">
    <name type="scientific">Medioppia subpectinata</name>
    <dbReference type="NCBI Taxonomy" id="1979941"/>
    <lineage>
        <taxon>Eukaryota</taxon>
        <taxon>Metazoa</taxon>
        <taxon>Ecdysozoa</taxon>
        <taxon>Arthropoda</taxon>
        <taxon>Chelicerata</taxon>
        <taxon>Arachnida</taxon>
        <taxon>Acari</taxon>
        <taxon>Acariformes</taxon>
        <taxon>Sarcoptiformes</taxon>
        <taxon>Oribatida</taxon>
        <taxon>Brachypylina</taxon>
        <taxon>Oppioidea</taxon>
        <taxon>Oppiidae</taxon>
        <taxon>Medioppia</taxon>
    </lineage>
</organism>
<gene>
    <name evidence="2" type="ORF">OSB1V03_LOCUS22852</name>
</gene>
<evidence type="ECO:0000313" key="2">
    <source>
        <dbReference type="EMBL" id="CAD7650430.1"/>
    </source>
</evidence>
<accession>A0A7R9LYX2</accession>
<dbReference type="AlphaFoldDB" id="A0A7R9LYX2"/>
<protein>
    <submittedName>
        <fullName evidence="2">Uncharacterized protein</fullName>
    </submittedName>
</protein>
<dbReference type="EMBL" id="CAJPIZ010051987">
    <property type="protein sequence ID" value="CAG2122907.1"/>
    <property type="molecule type" value="Genomic_DNA"/>
</dbReference>
<keyword evidence="1" id="KW-0472">Membrane</keyword>
<evidence type="ECO:0000313" key="3">
    <source>
        <dbReference type="Proteomes" id="UP000759131"/>
    </source>
</evidence>
<reference evidence="2" key="1">
    <citation type="submission" date="2020-11" db="EMBL/GenBank/DDBJ databases">
        <authorList>
            <person name="Tran Van P."/>
        </authorList>
    </citation>
    <scope>NUCLEOTIDE SEQUENCE</scope>
</reference>
<proteinExistence type="predicted"/>
<feature type="non-terminal residue" evidence="2">
    <location>
        <position position="119"/>
    </location>
</feature>
<keyword evidence="1" id="KW-1133">Transmembrane helix</keyword>
<dbReference type="OrthoDB" id="9985976at2759"/>
<sequence>HRITANSQSSLSRKVPYNDLHHNKIYGCIGIVIIFIIIITLWSSHVSGAYCPATDFFYPCQCISRPSQTYEFTISCCGPHISDMDLLRAFTRLNTYLNGSMSSKTFFKLEIMQTSIQNI</sequence>
<keyword evidence="1" id="KW-0812">Transmembrane</keyword>
<feature type="transmembrane region" description="Helical" evidence="1">
    <location>
        <begin position="24"/>
        <end position="42"/>
    </location>
</feature>
<name>A0A7R9LYX2_9ACAR</name>
<evidence type="ECO:0000256" key="1">
    <source>
        <dbReference type="SAM" id="Phobius"/>
    </source>
</evidence>